<dbReference type="InterPro" id="IPR013783">
    <property type="entry name" value="Ig-like_fold"/>
</dbReference>
<protein>
    <recommendedName>
        <fullName evidence="2">IPT/TIG domain-containing protein</fullName>
    </recommendedName>
</protein>
<dbReference type="InterPro" id="IPR014756">
    <property type="entry name" value="Ig_E-set"/>
</dbReference>
<dbReference type="RefSeq" id="WP_138363411.1">
    <property type="nucleotide sequence ID" value="NZ_VCEJ01000002.1"/>
</dbReference>
<comment type="caution">
    <text evidence="3">The sequence shown here is derived from an EMBL/GenBank/DDBJ whole genome shotgun (WGS) entry which is preliminary data.</text>
</comment>
<reference evidence="3 4" key="1">
    <citation type="submission" date="2019-05" db="EMBL/GenBank/DDBJ databases">
        <authorList>
            <person name="Qu J.-H."/>
        </authorList>
    </citation>
    <scope>NUCLEOTIDE SEQUENCE [LARGE SCALE GENOMIC DNA]</scope>
    <source>
        <strain evidence="3 4">T17</strain>
    </source>
</reference>
<evidence type="ECO:0000313" key="3">
    <source>
        <dbReference type="EMBL" id="TLV02202.1"/>
    </source>
</evidence>
<dbReference type="AlphaFoldDB" id="A0A5R9L0Y4"/>
<dbReference type="InterPro" id="IPR002909">
    <property type="entry name" value="IPT_dom"/>
</dbReference>
<dbReference type="Pfam" id="PF01833">
    <property type="entry name" value="TIG"/>
    <property type="match status" value="1"/>
</dbReference>
<dbReference type="Gene3D" id="2.60.40.10">
    <property type="entry name" value="Immunoglobulins"/>
    <property type="match status" value="3"/>
</dbReference>
<name>A0A5R9L0Y4_9BACT</name>
<evidence type="ECO:0000313" key="4">
    <source>
        <dbReference type="Proteomes" id="UP000306402"/>
    </source>
</evidence>
<dbReference type="PROSITE" id="PS51257">
    <property type="entry name" value="PROKAR_LIPOPROTEIN"/>
    <property type="match status" value="1"/>
</dbReference>
<keyword evidence="1" id="KW-0732">Signal</keyword>
<dbReference type="EMBL" id="VCEJ01000002">
    <property type="protein sequence ID" value="TLV02202.1"/>
    <property type="molecule type" value="Genomic_DNA"/>
</dbReference>
<proteinExistence type="predicted"/>
<sequence>MKNRFQLRFSAVIGFCMLIMLLAACDNNDVTKTDEVQLLSFGPSGVKPGDDISFIGNNLDKVTSVELTGASVPASAFIKQSPELIVLKVPTETSEGKVTLKTAQGDIVSKTILSFEVAVKITKIPAQARPGDNITITGEYLNWVKAITFAKDTTVTKFVSQSVNELVVTVPFGAETGALIFSTGGTEPLTIESESPLNIALPAIKSFSPAVAEKEKNLTITGTNLDLTMGVLFKGVAAPVTQFVSKTATQLVVKIPKAASKGAITLVAFSGINIESTEILRFTDDLPDLAALKYAMYEDALLNSWQNWGWGATFDFANTERVRDGAASAKVVYAGTYGALKFANGTVATSAYSTFTFSIFGGAGSKDKVINVSANGGKAFPITVKEGVWTEYKLTKASLGNPATLTDLVFQDAGWAGTIYIDHVGLQ</sequence>
<evidence type="ECO:0000259" key="2">
    <source>
        <dbReference type="Pfam" id="PF01833"/>
    </source>
</evidence>
<dbReference type="Gene3D" id="2.60.120.430">
    <property type="entry name" value="Galactose-binding lectin"/>
    <property type="match status" value="1"/>
</dbReference>
<dbReference type="OrthoDB" id="660167at2"/>
<feature type="chain" id="PRO_5024357137" description="IPT/TIG domain-containing protein" evidence="1">
    <location>
        <begin position="25"/>
        <end position="427"/>
    </location>
</feature>
<dbReference type="Proteomes" id="UP000306402">
    <property type="component" value="Unassembled WGS sequence"/>
</dbReference>
<organism evidence="3 4">
    <name type="scientific">Dyadobacter luticola</name>
    <dbReference type="NCBI Taxonomy" id="1979387"/>
    <lineage>
        <taxon>Bacteria</taxon>
        <taxon>Pseudomonadati</taxon>
        <taxon>Bacteroidota</taxon>
        <taxon>Cytophagia</taxon>
        <taxon>Cytophagales</taxon>
        <taxon>Spirosomataceae</taxon>
        <taxon>Dyadobacter</taxon>
    </lineage>
</organism>
<dbReference type="SUPFAM" id="SSF81296">
    <property type="entry name" value="E set domains"/>
    <property type="match status" value="1"/>
</dbReference>
<keyword evidence="4" id="KW-1185">Reference proteome</keyword>
<feature type="signal peptide" evidence="1">
    <location>
        <begin position="1"/>
        <end position="24"/>
    </location>
</feature>
<accession>A0A5R9L0Y4</accession>
<feature type="domain" description="IPT/TIG" evidence="2">
    <location>
        <begin position="202"/>
        <end position="262"/>
    </location>
</feature>
<gene>
    <name evidence="3" type="ORF">FEN17_00750</name>
</gene>
<evidence type="ECO:0000256" key="1">
    <source>
        <dbReference type="SAM" id="SignalP"/>
    </source>
</evidence>